<dbReference type="Proteomes" id="UP000070646">
    <property type="component" value="Unassembled WGS sequence"/>
</dbReference>
<dbReference type="AlphaFoldDB" id="A0A133MV62"/>
<dbReference type="PATRIC" id="fig|1502.174.peg.2590"/>
<feature type="transmembrane region" description="Helical" evidence="1">
    <location>
        <begin position="59"/>
        <end position="82"/>
    </location>
</feature>
<comment type="caution">
    <text evidence="2">The sequence shown here is derived from an EMBL/GenBank/DDBJ whole genome shotgun (WGS) entry which is preliminary data.</text>
</comment>
<evidence type="ECO:0000313" key="3">
    <source>
        <dbReference type="Proteomes" id="UP000070646"/>
    </source>
</evidence>
<organism evidence="2 3">
    <name type="scientific">Clostridium perfringens</name>
    <dbReference type="NCBI Taxonomy" id="1502"/>
    <lineage>
        <taxon>Bacteria</taxon>
        <taxon>Bacillati</taxon>
        <taxon>Bacillota</taxon>
        <taxon>Clostridia</taxon>
        <taxon>Eubacteriales</taxon>
        <taxon>Clostridiaceae</taxon>
        <taxon>Clostridium</taxon>
    </lineage>
</organism>
<keyword evidence="1" id="KW-1133">Transmembrane helix</keyword>
<dbReference type="EMBL" id="LRPU01000152">
    <property type="protein sequence ID" value="KXA07924.1"/>
    <property type="molecule type" value="Genomic_DNA"/>
</dbReference>
<gene>
    <name evidence="2" type="ORF">HMPREF3222_02572</name>
</gene>
<protein>
    <submittedName>
        <fullName evidence="2">Uncharacterized protein</fullName>
    </submittedName>
</protein>
<evidence type="ECO:0000256" key="1">
    <source>
        <dbReference type="SAM" id="Phobius"/>
    </source>
</evidence>
<evidence type="ECO:0000313" key="2">
    <source>
        <dbReference type="EMBL" id="KXA07924.1"/>
    </source>
</evidence>
<sequence>MKRLQDAGEFRGANMVFGFFIALIFIIVEIGISSYLVYDLHCKRDEDIKNLEKQDVKTIVTLRKVVVLENLVSLLLYSVLISNREMLKFGRGEILTVAILLSMGVMMIYLYMFDNFIEKFKKFNNTEKENIIA</sequence>
<feature type="transmembrane region" description="Helical" evidence="1">
    <location>
        <begin position="94"/>
        <end position="113"/>
    </location>
</feature>
<proteinExistence type="predicted"/>
<accession>A0A133MV62</accession>
<keyword evidence="1" id="KW-0812">Transmembrane</keyword>
<feature type="transmembrane region" description="Helical" evidence="1">
    <location>
        <begin position="15"/>
        <end position="38"/>
    </location>
</feature>
<keyword evidence="1" id="KW-0472">Membrane</keyword>
<name>A0A133MV62_CLOPF</name>
<reference evidence="2 3" key="1">
    <citation type="submission" date="2016-01" db="EMBL/GenBank/DDBJ databases">
        <authorList>
            <person name="Oliw E.H."/>
        </authorList>
    </citation>
    <scope>NUCLEOTIDE SEQUENCE [LARGE SCALE GENOMIC DNA]</scope>
    <source>
        <strain evidence="2 3">MJR7757A</strain>
    </source>
</reference>